<sequence length="195" mass="20767">MADSPFPANKKHREPTLIHYRGIRAKTHNEATRAANQAWHKATTVHHTTGKARAPCTCASSSAADGDRRSRELPAAASAAGAATPAGGQPRSLPPRPLGLAPNPGTLAKLRISRLLWQASENTQKRRSLSLSFFFNVWRLYVRSQLAGASLEAGSLAGLSHTATGQSKNGVVPSAYGCSRCSNCISFLQDNVIRA</sequence>
<comment type="caution">
    <text evidence="2">The sequence shown here is derived from an EMBL/GenBank/DDBJ whole genome shotgun (WGS) entry which is preliminary data.</text>
</comment>
<evidence type="ECO:0000313" key="2">
    <source>
        <dbReference type="EMBL" id="KAH9361248.1"/>
    </source>
</evidence>
<organism evidence="2 3">
    <name type="scientific">Haemaphysalis longicornis</name>
    <name type="common">Bush tick</name>
    <dbReference type="NCBI Taxonomy" id="44386"/>
    <lineage>
        <taxon>Eukaryota</taxon>
        <taxon>Metazoa</taxon>
        <taxon>Ecdysozoa</taxon>
        <taxon>Arthropoda</taxon>
        <taxon>Chelicerata</taxon>
        <taxon>Arachnida</taxon>
        <taxon>Acari</taxon>
        <taxon>Parasitiformes</taxon>
        <taxon>Ixodida</taxon>
        <taxon>Ixodoidea</taxon>
        <taxon>Ixodidae</taxon>
        <taxon>Haemaphysalinae</taxon>
        <taxon>Haemaphysalis</taxon>
    </lineage>
</organism>
<gene>
    <name evidence="2" type="ORF">HPB48_006810</name>
</gene>
<name>A0A9J6FFY0_HAELO</name>
<evidence type="ECO:0000256" key="1">
    <source>
        <dbReference type="SAM" id="MobiDB-lite"/>
    </source>
</evidence>
<proteinExistence type="predicted"/>
<evidence type="ECO:0000313" key="3">
    <source>
        <dbReference type="Proteomes" id="UP000821853"/>
    </source>
</evidence>
<dbReference type="EMBL" id="JABSTR010000001">
    <property type="protein sequence ID" value="KAH9361248.1"/>
    <property type="molecule type" value="Genomic_DNA"/>
</dbReference>
<feature type="region of interest" description="Disordered" evidence="1">
    <location>
        <begin position="60"/>
        <end position="99"/>
    </location>
</feature>
<reference evidence="2 3" key="1">
    <citation type="journal article" date="2020" name="Cell">
        <title>Large-Scale Comparative Analyses of Tick Genomes Elucidate Their Genetic Diversity and Vector Capacities.</title>
        <authorList>
            <consortium name="Tick Genome and Microbiome Consortium (TIGMIC)"/>
            <person name="Jia N."/>
            <person name="Wang J."/>
            <person name="Shi W."/>
            <person name="Du L."/>
            <person name="Sun Y."/>
            <person name="Zhan W."/>
            <person name="Jiang J.F."/>
            <person name="Wang Q."/>
            <person name="Zhang B."/>
            <person name="Ji P."/>
            <person name="Bell-Sakyi L."/>
            <person name="Cui X.M."/>
            <person name="Yuan T.T."/>
            <person name="Jiang B.G."/>
            <person name="Yang W.F."/>
            <person name="Lam T.T."/>
            <person name="Chang Q.C."/>
            <person name="Ding S.J."/>
            <person name="Wang X.J."/>
            <person name="Zhu J.G."/>
            <person name="Ruan X.D."/>
            <person name="Zhao L."/>
            <person name="Wei J.T."/>
            <person name="Ye R.Z."/>
            <person name="Que T.C."/>
            <person name="Du C.H."/>
            <person name="Zhou Y.H."/>
            <person name="Cheng J.X."/>
            <person name="Dai P.F."/>
            <person name="Guo W.B."/>
            <person name="Han X.H."/>
            <person name="Huang E.J."/>
            <person name="Li L.F."/>
            <person name="Wei W."/>
            <person name="Gao Y.C."/>
            <person name="Liu J.Z."/>
            <person name="Shao H.Z."/>
            <person name="Wang X."/>
            <person name="Wang C.C."/>
            <person name="Yang T.C."/>
            <person name="Huo Q.B."/>
            <person name="Li W."/>
            <person name="Chen H.Y."/>
            <person name="Chen S.E."/>
            <person name="Zhou L.G."/>
            <person name="Ni X.B."/>
            <person name="Tian J.H."/>
            <person name="Sheng Y."/>
            <person name="Liu T."/>
            <person name="Pan Y.S."/>
            <person name="Xia L.Y."/>
            <person name="Li J."/>
            <person name="Zhao F."/>
            <person name="Cao W.C."/>
        </authorList>
    </citation>
    <scope>NUCLEOTIDE SEQUENCE [LARGE SCALE GENOMIC DNA]</scope>
    <source>
        <strain evidence="2">HaeL-2018</strain>
    </source>
</reference>
<keyword evidence="3" id="KW-1185">Reference proteome</keyword>
<dbReference type="AlphaFoldDB" id="A0A9J6FFY0"/>
<feature type="compositionally biased region" description="Low complexity" evidence="1">
    <location>
        <begin position="74"/>
        <end position="90"/>
    </location>
</feature>
<accession>A0A9J6FFY0</accession>
<dbReference type="Proteomes" id="UP000821853">
    <property type="component" value="Chromosome 1"/>
</dbReference>
<protein>
    <submittedName>
        <fullName evidence="2">Uncharacterized protein</fullName>
    </submittedName>
</protein>
<dbReference type="VEuPathDB" id="VectorBase:HLOH_055745"/>